<evidence type="ECO:0008006" key="3">
    <source>
        <dbReference type="Google" id="ProtNLM"/>
    </source>
</evidence>
<keyword evidence="2" id="KW-1185">Reference proteome</keyword>
<dbReference type="RefSeq" id="WP_085170951.1">
    <property type="nucleotide sequence ID" value="NZ_FXAE01000070.1"/>
</dbReference>
<name>A0ABY1M329_9BACL</name>
<organism evidence="1 2">
    <name type="scientific">Paenibacillus barengoltzii J12</name>
    <dbReference type="NCBI Taxonomy" id="935846"/>
    <lineage>
        <taxon>Bacteria</taxon>
        <taxon>Bacillati</taxon>
        <taxon>Bacillota</taxon>
        <taxon>Bacilli</taxon>
        <taxon>Bacillales</taxon>
        <taxon>Paenibacillaceae</taxon>
        <taxon>Paenibacillus</taxon>
    </lineage>
</organism>
<protein>
    <recommendedName>
        <fullName evidence="3">DUF4309 domain-containing protein</fullName>
    </recommendedName>
</protein>
<gene>
    <name evidence="1" type="ORF">SAMN02744124_04185</name>
</gene>
<dbReference type="Pfam" id="PF14172">
    <property type="entry name" value="DUF4309"/>
    <property type="match status" value="1"/>
</dbReference>
<dbReference type="EMBL" id="FXAE01000070">
    <property type="protein sequence ID" value="SMF64796.1"/>
    <property type="molecule type" value="Genomic_DNA"/>
</dbReference>
<dbReference type="InterPro" id="IPR025453">
    <property type="entry name" value="DUF4309"/>
</dbReference>
<evidence type="ECO:0000313" key="2">
    <source>
        <dbReference type="Proteomes" id="UP000192939"/>
    </source>
</evidence>
<proteinExistence type="predicted"/>
<accession>A0ABY1M329</accession>
<sequence>MNKSARKKTAALYIAGAAVLGFIGISNSLPTVSAAPPAKTATATESKASQSVNSFLNSFYKPALKGQFPEDAVKPLKAPTLGKTTRQEIIKAIGEPEEAGTGANAFDSYHGSMGQPSLAFSYKSKKLQEMRYFGTGVERQQNLGSITQKILMKQWGMPNSTSTFKTGKLTQKKLVYIRGDYQLEFIFDSSTDLNHINLTYKDAK</sequence>
<evidence type="ECO:0000313" key="1">
    <source>
        <dbReference type="EMBL" id="SMF64796.1"/>
    </source>
</evidence>
<reference evidence="1 2" key="1">
    <citation type="submission" date="2017-04" db="EMBL/GenBank/DDBJ databases">
        <authorList>
            <person name="Varghese N."/>
            <person name="Submissions S."/>
        </authorList>
    </citation>
    <scope>NUCLEOTIDE SEQUENCE [LARGE SCALE GENOMIC DNA]</scope>
    <source>
        <strain evidence="1 2">J12</strain>
    </source>
</reference>
<comment type="caution">
    <text evidence="1">The sequence shown here is derived from an EMBL/GenBank/DDBJ whole genome shotgun (WGS) entry which is preliminary data.</text>
</comment>
<dbReference type="Proteomes" id="UP000192939">
    <property type="component" value="Unassembled WGS sequence"/>
</dbReference>